<feature type="region of interest" description="Disordered" evidence="1">
    <location>
        <begin position="1"/>
        <end position="24"/>
    </location>
</feature>
<proteinExistence type="predicted"/>
<sequence>MVAFSPRRPLPDDGPPPQPDDRRYFTTPTLGKVEPVTKITSIRNLDEIAEGAKCSCEAGDDNPH</sequence>
<accession>A0ABT5G9K9</accession>
<dbReference type="EMBL" id="JAQOSK010000038">
    <property type="protein sequence ID" value="MDC2961469.1"/>
    <property type="molecule type" value="Genomic_DNA"/>
</dbReference>
<evidence type="ECO:0000313" key="2">
    <source>
        <dbReference type="EMBL" id="MDC2961469.1"/>
    </source>
</evidence>
<reference evidence="2 3" key="1">
    <citation type="journal article" date="2015" name="Int. J. Syst. Evol. Microbiol.">
        <title>Streptomyces gilvifuscus sp. nov., an actinomycete that produces antibacterial compounds isolated from soil.</title>
        <authorList>
            <person name="Nguyen T.M."/>
            <person name="Kim J."/>
        </authorList>
    </citation>
    <scope>NUCLEOTIDE SEQUENCE [LARGE SCALE GENOMIC DNA]</scope>
    <source>
        <strain evidence="2 3">T113</strain>
    </source>
</reference>
<comment type="caution">
    <text evidence="2">The sequence shown here is derived from an EMBL/GenBank/DDBJ whole genome shotgun (WGS) entry which is preliminary data.</text>
</comment>
<dbReference type="RefSeq" id="WP_272179282.1">
    <property type="nucleotide sequence ID" value="NZ_JAQOSK010000038.1"/>
</dbReference>
<evidence type="ECO:0000313" key="3">
    <source>
        <dbReference type="Proteomes" id="UP001221328"/>
    </source>
</evidence>
<dbReference type="Proteomes" id="UP001221328">
    <property type="component" value="Unassembled WGS sequence"/>
</dbReference>
<evidence type="ECO:0000256" key="1">
    <source>
        <dbReference type="SAM" id="MobiDB-lite"/>
    </source>
</evidence>
<name>A0ABT5G9K9_9ACTN</name>
<keyword evidence="3" id="KW-1185">Reference proteome</keyword>
<organism evidence="2 3">
    <name type="scientific">Streptomyces gilvifuscus</name>
    <dbReference type="NCBI Taxonomy" id="1550617"/>
    <lineage>
        <taxon>Bacteria</taxon>
        <taxon>Bacillati</taxon>
        <taxon>Actinomycetota</taxon>
        <taxon>Actinomycetes</taxon>
        <taxon>Kitasatosporales</taxon>
        <taxon>Streptomycetaceae</taxon>
        <taxon>Streptomyces</taxon>
    </lineage>
</organism>
<protein>
    <submittedName>
        <fullName evidence="2">Uncharacterized protein</fullName>
    </submittedName>
</protein>
<gene>
    <name evidence="2" type="ORF">PO587_44330</name>
</gene>